<evidence type="ECO:0000256" key="3">
    <source>
        <dbReference type="ARBA" id="ARBA00022946"/>
    </source>
</evidence>
<evidence type="ECO:0008006" key="6">
    <source>
        <dbReference type="Google" id="ProtNLM"/>
    </source>
</evidence>
<protein>
    <recommendedName>
        <fullName evidence="6">Mitochondrial transcription termination factor family protein</fullName>
    </recommendedName>
</protein>
<keyword evidence="3" id="KW-0809">Transit peptide</keyword>
<evidence type="ECO:0000256" key="1">
    <source>
        <dbReference type="ARBA" id="ARBA00007692"/>
    </source>
</evidence>
<dbReference type="Gene3D" id="1.25.70.10">
    <property type="entry name" value="Transcription termination factor 3, mitochondrial"/>
    <property type="match status" value="1"/>
</dbReference>
<accession>A0AAV0RHU2</accession>
<keyword evidence="5" id="KW-1185">Reference proteome</keyword>
<dbReference type="Pfam" id="PF02536">
    <property type="entry name" value="mTERF"/>
    <property type="match status" value="1"/>
</dbReference>
<keyword evidence="2" id="KW-0804">Transcription</keyword>
<proteinExistence type="inferred from homology"/>
<comment type="similarity">
    <text evidence="1">Belongs to the mTERF family.</text>
</comment>
<dbReference type="InterPro" id="IPR038538">
    <property type="entry name" value="MTERF_sf"/>
</dbReference>
<reference evidence="4" key="1">
    <citation type="submission" date="2022-08" db="EMBL/GenBank/DDBJ databases">
        <authorList>
            <person name="Gutierrez-Valencia J."/>
        </authorList>
    </citation>
    <scope>NUCLEOTIDE SEQUENCE</scope>
</reference>
<dbReference type="GO" id="GO:0003676">
    <property type="term" value="F:nucleic acid binding"/>
    <property type="evidence" value="ECO:0007669"/>
    <property type="project" value="InterPro"/>
</dbReference>
<dbReference type="GO" id="GO:0006353">
    <property type="term" value="P:DNA-templated transcription termination"/>
    <property type="evidence" value="ECO:0007669"/>
    <property type="project" value="UniProtKB-KW"/>
</dbReference>
<comment type="caution">
    <text evidence="4">The sequence shown here is derived from an EMBL/GenBank/DDBJ whole genome shotgun (WGS) entry which is preliminary data.</text>
</comment>
<dbReference type="FunFam" id="1.25.70.10:FF:000013">
    <property type="entry name" value="uncharacterized protein LOC106769908"/>
    <property type="match status" value="1"/>
</dbReference>
<dbReference type="InterPro" id="IPR003690">
    <property type="entry name" value="MTERF"/>
</dbReference>
<organism evidence="4 5">
    <name type="scientific">Linum tenue</name>
    <dbReference type="NCBI Taxonomy" id="586396"/>
    <lineage>
        <taxon>Eukaryota</taxon>
        <taxon>Viridiplantae</taxon>
        <taxon>Streptophyta</taxon>
        <taxon>Embryophyta</taxon>
        <taxon>Tracheophyta</taxon>
        <taxon>Spermatophyta</taxon>
        <taxon>Magnoliopsida</taxon>
        <taxon>eudicotyledons</taxon>
        <taxon>Gunneridae</taxon>
        <taxon>Pentapetalae</taxon>
        <taxon>rosids</taxon>
        <taxon>fabids</taxon>
        <taxon>Malpighiales</taxon>
        <taxon>Linaceae</taxon>
        <taxon>Linum</taxon>
    </lineage>
</organism>
<evidence type="ECO:0000313" key="5">
    <source>
        <dbReference type="Proteomes" id="UP001154282"/>
    </source>
</evidence>
<keyword evidence="2" id="KW-0805">Transcription regulation</keyword>
<dbReference type="Proteomes" id="UP001154282">
    <property type="component" value="Unassembled WGS sequence"/>
</dbReference>
<sequence>MVVGRVLAAPLLTFNSGTRRSVLDRDLAAATALSPLSLTKCHTRCKSWTIRSSTADPQTLPLTDEERSTWDSCREVLSAFDFDTQEKDKMLGKAFGHVPSPYWGEERKQEVPRFEVVHGILEYLRSLGLSDDDILKVLKKFPEVMGCSLEDDLKKNVGILEKVWAIKGKSLKNLLLRNPKVLGYNVDCKGDCIAQCTRCWVRF</sequence>
<dbReference type="AlphaFoldDB" id="A0AAV0RHU2"/>
<gene>
    <name evidence="4" type="ORF">LITE_LOCUS48236</name>
</gene>
<name>A0AAV0RHU2_9ROSI</name>
<dbReference type="EMBL" id="CAMGYJ010000011">
    <property type="protein sequence ID" value="CAI0557130.1"/>
    <property type="molecule type" value="Genomic_DNA"/>
</dbReference>
<evidence type="ECO:0000256" key="2">
    <source>
        <dbReference type="ARBA" id="ARBA00022472"/>
    </source>
</evidence>
<evidence type="ECO:0000313" key="4">
    <source>
        <dbReference type="EMBL" id="CAI0557130.1"/>
    </source>
</evidence>
<keyword evidence="2" id="KW-0806">Transcription termination</keyword>